<feature type="compositionally biased region" description="Polar residues" evidence="1">
    <location>
        <begin position="734"/>
        <end position="743"/>
    </location>
</feature>
<feature type="compositionally biased region" description="Acidic residues" evidence="1">
    <location>
        <begin position="653"/>
        <end position="666"/>
    </location>
</feature>
<comment type="caution">
    <text evidence="3">The sequence shown here is derived from an EMBL/GenBank/DDBJ whole genome shotgun (WGS) entry which is preliminary data.</text>
</comment>
<dbReference type="GO" id="GO:0016874">
    <property type="term" value="F:ligase activity"/>
    <property type="evidence" value="ECO:0007669"/>
    <property type="project" value="UniProtKB-KW"/>
</dbReference>
<sequence length="1506" mass="158922">MGTVLVSLLQTRSDQSVYPNVCAVRLHQRHSCQHPCSVPLRVVEEETAHARRDGLRSGSDECDGGDGGGGGARTTGATTTDSDTATHTLEAPRACVQQDIGPTQQQQQQQQQRQPAPKVASFDDQRLADDAPAADSARLQLARLLMVKSTPTATSARPSHTPTSGERAGVTNALYHYTLPGVTPATGAPARLHESSSPSVTDTTTTTAAAATAAAPPPLPATLCGGGATWHDRVRPVPSSAEDVMRGALCDVGGADEVDAALGTLDCADAFQYYIHSDGDAPSRAESIVYAAPHMAHVSSTALRTYYLHQQTAQYAAAPRGSSSSTAAAASAASWRRGSAGDASWSPQQQQQQQAPLSHDVYASHVSPASLHDALRASIARASHTNVDAAVGDDHVGEMDKKVDSRCAVAAANVNARTPPPPPPNAGRFVSLVEEVATACGHVGAAPLVCWRGIDRVSPLSPDDPLLHKQHQQQQQQQRRGGRGGGATATTGDVALDSAIAEAEDDETFCCAATDADGGHVTPPPQLYYLGPQQYMTGAVWWSRVEAFACGLRSMGLRPGEMLGISADTRWEWLVSCYAAWSVGLVVVAFSGAATTLARVALDTAADLRAVVCGPATHRAMRVHLAAAAATAAATVRSARRPPPSTPTTPWSGDDEVDGGEEDEEDVGGRAGGDGSVDVDAGGRARRVPPRVAAAAGGTRATRSAAARTQRAGPLFIVIRSAGPPRGRGDTRVPPSTQGQSHATPAAAPRPWWSRTTASEPPPPQQQQQQQSPSTLRRGGGDAVVAAAELVGDEEEEEEALWWSDVLMHGEAKLLAWRQRKVRERRLQHQQQLARLRRYQHQRLSRAGGDDEDAFAATTSAATALLLPALVGHAVPGARHVSGSCLGTDAPLHSTASAAAMSHDGSESGVHAANTAPMVLLHSSSSADPAVLLGSTSGGGGSRRPSAPVVSVAPTASPAALQDSIPPPTHMLTDAPPPPLPLVQLRQDDLAFILYTDGDPAGVLLTHGAMKASVAAWHEFMGTTDIDGHEGLRRAAAAAAAAAGNSSSSSSSNIVKYAAAAMPALRSRTAPSGRPSYMAYLPLHDVCEFVAETAALLRGLIVCYGTRRTLLDALARPHGDLMEFAPTILPAVPATLARLRRVVASMVSTGYRGLLFEGAYEARRQALRRGLQTPFLLSTMLAPSRELLGGRCRLVLVRGPAALHPHAHEFLEVVCGASVVQSYATAETGGCGLQQAYCAAQLDSLGGPLGPVHLKLRDVVAVAGVRGWMHAGGRPTGELLLRGPTITAGYHHQPERTAAVLERRGWLHTGDVVERCPDGSLRRLASLRPHHATTSNSRCIALEPLEAAYARHPLCTAGGVCVLVHPYRRYLCALVLTDEEHLLRFLRSTSTGDVPALRAPTSPVPPQQQQQQQQHDEQWSWTAQLSSGWPQCLGDAALNDCVAASLASFVTRDGAVAPHERVRHVRVLYDVWDAAHHTRTATGRLRRDVLHRRYSDLIHELFTDED</sequence>
<feature type="compositionally biased region" description="Low complexity" evidence="1">
    <location>
        <begin position="203"/>
        <end position="214"/>
    </location>
</feature>
<dbReference type="InterPro" id="IPR042099">
    <property type="entry name" value="ANL_N_sf"/>
</dbReference>
<keyword evidence="4" id="KW-1185">Reference proteome</keyword>
<feature type="compositionally biased region" description="Low complexity" evidence="1">
    <location>
        <begin position="104"/>
        <end position="114"/>
    </location>
</feature>
<feature type="compositionally biased region" description="Low complexity" evidence="1">
    <location>
        <begin position="74"/>
        <end position="84"/>
    </location>
</feature>
<dbReference type="Gene3D" id="3.40.50.12780">
    <property type="entry name" value="N-terminal domain of ligase-like"/>
    <property type="match status" value="2"/>
</dbReference>
<feature type="domain" description="AMP-dependent synthetase/ligase" evidence="2">
    <location>
        <begin position="1054"/>
        <end position="1291"/>
    </location>
</feature>
<feature type="region of interest" description="Disordered" evidence="1">
    <location>
        <begin position="1394"/>
        <end position="1417"/>
    </location>
</feature>
<feature type="region of interest" description="Disordered" evidence="1">
    <location>
        <begin position="99"/>
        <end position="123"/>
    </location>
</feature>
<accession>A0AAW0EM75</accession>
<evidence type="ECO:0000313" key="3">
    <source>
        <dbReference type="EMBL" id="KAK7194835.1"/>
    </source>
</evidence>
<feature type="region of interest" description="Disordered" evidence="1">
    <location>
        <begin position="185"/>
        <end position="216"/>
    </location>
</feature>
<protein>
    <submittedName>
        <fullName evidence="3">Long-chain-fatty-acid-CoA ligase</fullName>
    </submittedName>
</protein>
<dbReference type="Pfam" id="PF00501">
    <property type="entry name" value="AMP-binding"/>
    <property type="match status" value="2"/>
</dbReference>
<feature type="compositionally biased region" description="Basic and acidic residues" evidence="1">
    <location>
        <begin position="47"/>
        <end position="59"/>
    </location>
</feature>
<feature type="compositionally biased region" description="Low complexity" evidence="1">
    <location>
        <begin position="690"/>
        <end position="713"/>
    </location>
</feature>
<proteinExistence type="predicted"/>
<dbReference type="PANTHER" id="PTHR24094">
    <property type="entry name" value="SECRETED PROTEIN"/>
    <property type="match status" value="1"/>
</dbReference>
<dbReference type="InterPro" id="IPR000873">
    <property type="entry name" value="AMP-dep_synth/lig_dom"/>
</dbReference>
<feature type="region of interest" description="Disordered" evidence="1">
    <location>
        <begin position="338"/>
        <end position="360"/>
    </location>
</feature>
<organism evidence="3 4">
    <name type="scientific">Novymonas esmeraldas</name>
    <dbReference type="NCBI Taxonomy" id="1808958"/>
    <lineage>
        <taxon>Eukaryota</taxon>
        <taxon>Discoba</taxon>
        <taxon>Euglenozoa</taxon>
        <taxon>Kinetoplastea</taxon>
        <taxon>Metakinetoplastina</taxon>
        <taxon>Trypanosomatida</taxon>
        <taxon>Trypanosomatidae</taxon>
        <taxon>Novymonas</taxon>
    </lineage>
</organism>
<evidence type="ECO:0000259" key="2">
    <source>
        <dbReference type="Pfam" id="PF00501"/>
    </source>
</evidence>
<feature type="region of interest" description="Disordered" evidence="1">
    <location>
        <begin position="461"/>
        <end position="491"/>
    </location>
</feature>
<keyword evidence="3" id="KW-0436">Ligase</keyword>
<feature type="compositionally biased region" description="Low complexity" evidence="1">
    <location>
        <begin position="338"/>
        <end position="354"/>
    </location>
</feature>
<dbReference type="Proteomes" id="UP001430356">
    <property type="component" value="Unassembled WGS sequence"/>
</dbReference>
<dbReference type="EMBL" id="JAECZO010000043">
    <property type="protein sequence ID" value="KAK7194835.1"/>
    <property type="molecule type" value="Genomic_DNA"/>
</dbReference>
<feature type="region of interest" description="Disordered" evidence="1">
    <location>
        <begin position="634"/>
        <end position="781"/>
    </location>
</feature>
<feature type="region of interest" description="Disordered" evidence="1">
    <location>
        <begin position="47"/>
        <end position="84"/>
    </location>
</feature>
<feature type="domain" description="AMP-dependent synthetase/ligase" evidence="2">
    <location>
        <begin position="531"/>
        <end position="652"/>
    </location>
</feature>
<reference evidence="3 4" key="1">
    <citation type="journal article" date="2021" name="MBio">
        <title>A New Model Trypanosomatid, Novymonas esmeraldas: Genomic Perception of Its 'Candidatus Pandoraea novymonadis' Endosymbiont.</title>
        <authorList>
            <person name="Zakharova A."/>
            <person name="Saura A."/>
            <person name="Butenko A."/>
            <person name="Podesvova L."/>
            <person name="Warmusova S."/>
            <person name="Kostygov A.Y."/>
            <person name="Nenarokova A."/>
            <person name="Lukes J."/>
            <person name="Opperdoes F.R."/>
            <person name="Yurchenko V."/>
        </authorList>
    </citation>
    <scope>NUCLEOTIDE SEQUENCE [LARGE SCALE GENOMIC DNA]</scope>
    <source>
        <strain evidence="3 4">E262AT.01</strain>
    </source>
</reference>
<dbReference type="SUPFAM" id="SSF56801">
    <property type="entry name" value="Acetyl-CoA synthetase-like"/>
    <property type="match status" value="1"/>
</dbReference>
<name>A0AAW0EM75_9TRYP</name>
<gene>
    <name evidence="3" type="ORF">NESM_000404100</name>
</gene>
<evidence type="ECO:0000256" key="1">
    <source>
        <dbReference type="SAM" id="MobiDB-lite"/>
    </source>
</evidence>
<evidence type="ECO:0000313" key="4">
    <source>
        <dbReference type="Proteomes" id="UP001430356"/>
    </source>
</evidence>
<dbReference type="PANTHER" id="PTHR24094:SF15">
    <property type="entry name" value="AMP-DEPENDENT SYNTHETASE_LIGASE DOMAIN-CONTAINING PROTEIN-RELATED"/>
    <property type="match status" value="1"/>
</dbReference>